<reference evidence="1" key="2">
    <citation type="submission" date="2021-03" db="UniProtKB">
        <authorList>
            <consortium name="EnsemblPlants"/>
        </authorList>
    </citation>
    <scope>IDENTIFICATION</scope>
</reference>
<accession>A0A803MAF6</accession>
<dbReference type="SUPFAM" id="SSF53756">
    <property type="entry name" value="UDP-Glycosyltransferase/glycogen phosphorylase"/>
    <property type="match status" value="1"/>
</dbReference>
<proteinExistence type="predicted"/>
<sequence>MTTVIVYVDDILVTGSNTDSTLVRDWAHHDQLVTSTTIENAVSILMATEGGQQIRKRATDLGDSIRGSPAKGGAACKERN</sequence>
<organism evidence="1 2">
    <name type="scientific">Chenopodium quinoa</name>
    <name type="common">Quinoa</name>
    <dbReference type="NCBI Taxonomy" id="63459"/>
    <lineage>
        <taxon>Eukaryota</taxon>
        <taxon>Viridiplantae</taxon>
        <taxon>Streptophyta</taxon>
        <taxon>Embryophyta</taxon>
        <taxon>Tracheophyta</taxon>
        <taxon>Spermatophyta</taxon>
        <taxon>Magnoliopsida</taxon>
        <taxon>eudicotyledons</taxon>
        <taxon>Gunneridae</taxon>
        <taxon>Pentapetalae</taxon>
        <taxon>Caryophyllales</taxon>
        <taxon>Chenopodiaceae</taxon>
        <taxon>Chenopodioideae</taxon>
        <taxon>Atripliceae</taxon>
        <taxon>Chenopodium</taxon>
    </lineage>
</organism>
<dbReference type="Gramene" id="AUR62026073-RA">
    <property type="protein sequence ID" value="AUR62026073-RA:cds"/>
    <property type="gene ID" value="AUR62026073"/>
</dbReference>
<dbReference type="Proteomes" id="UP000596660">
    <property type="component" value="Unplaced"/>
</dbReference>
<dbReference type="AlphaFoldDB" id="A0A803MAF6"/>
<evidence type="ECO:0000313" key="1">
    <source>
        <dbReference type="EnsemblPlants" id="AUR62026073-RA:cds"/>
    </source>
</evidence>
<keyword evidence="2" id="KW-1185">Reference proteome</keyword>
<reference evidence="1" key="1">
    <citation type="journal article" date="2017" name="Nature">
        <title>The genome of Chenopodium quinoa.</title>
        <authorList>
            <person name="Jarvis D.E."/>
            <person name="Ho Y.S."/>
            <person name="Lightfoot D.J."/>
            <person name="Schmoeckel S.M."/>
            <person name="Li B."/>
            <person name="Borm T.J.A."/>
            <person name="Ohyanagi H."/>
            <person name="Mineta K."/>
            <person name="Michell C.T."/>
            <person name="Saber N."/>
            <person name="Kharbatia N.M."/>
            <person name="Rupper R.R."/>
            <person name="Sharp A.R."/>
            <person name="Dally N."/>
            <person name="Boughton B.A."/>
            <person name="Woo Y.H."/>
            <person name="Gao G."/>
            <person name="Schijlen E.G.W.M."/>
            <person name="Guo X."/>
            <person name="Momin A.A."/>
            <person name="Negrao S."/>
            <person name="Al-Babili S."/>
            <person name="Gehring C."/>
            <person name="Roessner U."/>
            <person name="Jung C."/>
            <person name="Murphy K."/>
            <person name="Arold S.T."/>
            <person name="Gojobori T."/>
            <person name="van der Linden C.G."/>
            <person name="van Loo E.N."/>
            <person name="Jellen E.N."/>
            <person name="Maughan P.J."/>
            <person name="Tester M."/>
        </authorList>
    </citation>
    <scope>NUCLEOTIDE SEQUENCE [LARGE SCALE GENOMIC DNA]</scope>
    <source>
        <strain evidence="1">cv. PI 614886</strain>
    </source>
</reference>
<dbReference type="EnsemblPlants" id="AUR62026073-RA">
    <property type="protein sequence ID" value="AUR62026073-RA:cds"/>
    <property type="gene ID" value="AUR62026073"/>
</dbReference>
<name>A0A803MAF6_CHEQI</name>
<evidence type="ECO:0000313" key="2">
    <source>
        <dbReference type="Proteomes" id="UP000596660"/>
    </source>
</evidence>
<protein>
    <submittedName>
        <fullName evidence="1">Uncharacterized protein</fullName>
    </submittedName>
</protein>